<dbReference type="Proteomes" id="UP000567179">
    <property type="component" value="Unassembled WGS sequence"/>
</dbReference>
<gene>
    <name evidence="2" type="ORF">D9619_008645</name>
</gene>
<feature type="region of interest" description="Disordered" evidence="1">
    <location>
        <begin position="151"/>
        <end position="213"/>
    </location>
</feature>
<feature type="compositionally biased region" description="Polar residues" evidence="1">
    <location>
        <begin position="202"/>
        <end position="213"/>
    </location>
</feature>
<name>A0A8H5BC09_9AGAR</name>
<protein>
    <submittedName>
        <fullName evidence="2">Uncharacterized protein</fullName>
    </submittedName>
</protein>
<comment type="caution">
    <text evidence="2">The sequence shown here is derived from an EMBL/GenBank/DDBJ whole genome shotgun (WGS) entry which is preliminary data.</text>
</comment>
<dbReference type="OrthoDB" id="3047721at2759"/>
<sequence length="213" mass="23359">MPIPESFRSEHPSNGTDIIINNRSRRGRLAAVFGPASIRKQLTIPHSKHNIQVYRGENGIHTPTGASPTVSLAQRPTVGRISPHIIGWMTLADSVVGQHPHARPLHARIATQAEIDMISGHVHIPWAHKNDPRRPQPTAVKVQRPIVLHPAVPPPVMMTPLKDTGNIHHKGSSANTNEITVEKRSPKGKSGRRLRGKENTPPMASSGSSRNRR</sequence>
<reference evidence="2 3" key="1">
    <citation type="journal article" date="2020" name="ISME J.">
        <title>Uncovering the hidden diversity of litter-decomposition mechanisms in mushroom-forming fungi.</title>
        <authorList>
            <person name="Floudas D."/>
            <person name="Bentzer J."/>
            <person name="Ahren D."/>
            <person name="Johansson T."/>
            <person name="Persson P."/>
            <person name="Tunlid A."/>
        </authorList>
    </citation>
    <scope>NUCLEOTIDE SEQUENCE [LARGE SCALE GENOMIC DNA]</scope>
    <source>
        <strain evidence="2 3">CBS 101986</strain>
    </source>
</reference>
<evidence type="ECO:0000313" key="3">
    <source>
        <dbReference type="Proteomes" id="UP000567179"/>
    </source>
</evidence>
<proteinExistence type="predicted"/>
<evidence type="ECO:0000313" key="2">
    <source>
        <dbReference type="EMBL" id="KAF5319658.1"/>
    </source>
</evidence>
<keyword evidence="3" id="KW-1185">Reference proteome</keyword>
<evidence type="ECO:0000256" key="1">
    <source>
        <dbReference type="SAM" id="MobiDB-lite"/>
    </source>
</evidence>
<accession>A0A8H5BC09</accession>
<dbReference type="EMBL" id="JAACJJ010000029">
    <property type="protein sequence ID" value="KAF5319658.1"/>
    <property type="molecule type" value="Genomic_DNA"/>
</dbReference>
<feature type="compositionally biased region" description="Basic residues" evidence="1">
    <location>
        <begin position="186"/>
        <end position="195"/>
    </location>
</feature>
<dbReference type="AlphaFoldDB" id="A0A8H5BC09"/>
<organism evidence="2 3">
    <name type="scientific">Psilocybe cf. subviscida</name>
    <dbReference type="NCBI Taxonomy" id="2480587"/>
    <lineage>
        <taxon>Eukaryota</taxon>
        <taxon>Fungi</taxon>
        <taxon>Dikarya</taxon>
        <taxon>Basidiomycota</taxon>
        <taxon>Agaricomycotina</taxon>
        <taxon>Agaricomycetes</taxon>
        <taxon>Agaricomycetidae</taxon>
        <taxon>Agaricales</taxon>
        <taxon>Agaricineae</taxon>
        <taxon>Strophariaceae</taxon>
        <taxon>Psilocybe</taxon>
    </lineage>
</organism>